<feature type="region of interest" description="Disordered" evidence="1">
    <location>
        <begin position="291"/>
        <end position="595"/>
    </location>
</feature>
<reference evidence="2 3" key="1">
    <citation type="journal article" date="2021" name="Sci. Rep.">
        <title>Genome sequencing of the multicellular alga Astrephomene provides insights into convergent evolution of germ-soma differentiation.</title>
        <authorList>
            <person name="Yamashita S."/>
            <person name="Yamamoto K."/>
            <person name="Matsuzaki R."/>
            <person name="Suzuki S."/>
            <person name="Yamaguchi H."/>
            <person name="Hirooka S."/>
            <person name="Minakuchi Y."/>
            <person name="Miyagishima S."/>
            <person name="Kawachi M."/>
            <person name="Toyoda A."/>
            <person name="Nozaki H."/>
        </authorList>
    </citation>
    <scope>NUCLEOTIDE SEQUENCE [LARGE SCALE GENOMIC DNA]</scope>
    <source>
        <strain evidence="2 3">NIES-4017</strain>
    </source>
</reference>
<feature type="compositionally biased region" description="Polar residues" evidence="1">
    <location>
        <begin position="1"/>
        <end position="19"/>
    </location>
</feature>
<feature type="region of interest" description="Disordered" evidence="1">
    <location>
        <begin position="1606"/>
        <end position="1640"/>
    </location>
</feature>
<feature type="compositionally biased region" description="Gly residues" evidence="1">
    <location>
        <begin position="1953"/>
        <end position="1963"/>
    </location>
</feature>
<evidence type="ECO:0000313" key="3">
    <source>
        <dbReference type="Proteomes" id="UP001054857"/>
    </source>
</evidence>
<feature type="compositionally biased region" description="Low complexity" evidence="1">
    <location>
        <begin position="2142"/>
        <end position="2178"/>
    </location>
</feature>
<feature type="region of interest" description="Disordered" evidence="1">
    <location>
        <begin position="644"/>
        <end position="1001"/>
    </location>
</feature>
<comment type="caution">
    <text evidence="2">The sequence shown here is derived from an EMBL/GenBank/DDBJ whole genome shotgun (WGS) entry which is preliminary data.</text>
</comment>
<dbReference type="Proteomes" id="UP001054857">
    <property type="component" value="Unassembled WGS sequence"/>
</dbReference>
<feature type="compositionally biased region" description="Gly residues" evidence="1">
    <location>
        <begin position="334"/>
        <end position="345"/>
    </location>
</feature>
<feature type="region of interest" description="Disordered" evidence="1">
    <location>
        <begin position="1890"/>
        <end position="1972"/>
    </location>
</feature>
<feature type="compositionally biased region" description="Polar residues" evidence="1">
    <location>
        <begin position="508"/>
        <end position="521"/>
    </location>
</feature>
<feature type="compositionally biased region" description="Polar residues" evidence="1">
    <location>
        <begin position="1749"/>
        <end position="1760"/>
    </location>
</feature>
<dbReference type="EMBL" id="BMAR01000010">
    <property type="protein sequence ID" value="GFR45551.1"/>
    <property type="molecule type" value="Genomic_DNA"/>
</dbReference>
<accession>A0AAD3DPA3</accession>
<feature type="region of interest" description="Disordered" evidence="1">
    <location>
        <begin position="2025"/>
        <end position="2059"/>
    </location>
</feature>
<feature type="region of interest" description="Disordered" evidence="1">
    <location>
        <begin position="2314"/>
        <end position="2369"/>
    </location>
</feature>
<feature type="compositionally biased region" description="Basic and acidic residues" evidence="1">
    <location>
        <begin position="907"/>
        <end position="916"/>
    </location>
</feature>
<feature type="compositionally biased region" description="Acidic residues" evidence="1">
    <location>
        <begin position="1918"/>
        <end position="1951"/>
    </location>
</feature>
<feature type="region of interest" description="Disordered" evidence="1">
    <location>
        <begin position="1661"/>
        <end position="1760"/>
    </location>
</feature>
<feature type="compositionally biased region" description="Low complexity" evidence="1">
    <location>
        <begin position="2108"/>
        <end position="2128"/>
    </location>
</feature>
<feature type="compositionally biased region" description="Low complexity" evidence="1">
    <location>
        <begin position="369"/>
        <end position="383"/>
    </location>
</feature>
<keyword evidence="3" id="KW-1185">Reference proteome</keyword>
<feature type="compositionally biased region" description="Pro residues" evidence="1">
    <location>
        <begin position="118"/>
        <end position="133"/>
    </location>
</feature>
<name>A0AAD3DPA3_9CHLO</name>
<feature type="compositionally biased region" description="Polar residues" evidence="1">
    <location>
        <begin position="299"/>
        <end position="318"/>
    </location>
</feature>
<sequence>MASSSFDVSGLSDLSSTSIDYGDVPPRAATAPSGRPGTSAGRPGTSAGRPGTSAGRPGTSVGYRPAAGRPPASAPPGGRGAQRDSSASFELSGSDLSGSIEIDYDGDARAAAPTAWGRPPPGPAPRSSNPPPRSSAAPPRRTAASSNPSSISLGSDDLGDLEIEHSGSSAGQPRGRAAPHSAAGRLSRPAPGFPPGAGAGSGSGFARREQAVEVLSLDGPKPKKTNITRAGLSQQPLRESTHTVTLSEAESLDLSASLDIEHSADLQMPPPRRVTPITGTPEAARLQQQRYFSDGGDSGNISMSGSIVFSGGESSTLEINHDRDQGVSASYDSSGGGGGYGGGGMPRPPSRRPGSAAPAAAGGGRRRSSSVSVSLSGSSIDITGGSGAGLSGEIVFDTSELSGELGGRPPSRRPPSAAPMGLRRDETPSISGSFTADESLLHSSDLAVTGDTASSPTAPTHRHAPAGASRLGVTSAGSTPTPASPLQPPFQQHHSLSHQQLRNLQQSDAATQRSARSSLPQSLGGLTAEAAFASGSSSRSRTIRSISGDGEGVGMRMGAGAGGSGSSDGGRGRGRRGSGSSNGDSSDGRGVGRVWMGVESLEDMMVMPGGAGMGGTTGESYDTYGSTVVDDSGDVSIMRQVTAKAAATGTASRRRASTSIELSSSILSEPKSPVAVGAGVTVSSEFLTSASRGRSRRAVDSGGGSSSSRRGDGNTSGGGSGSSSLYGISGSGHLRATSPPEAAKAGRGPHRHSSSSGISSISIQSHSTGNSDMRPPSRGKMMPPPQQTQPHAAMLSPDRRGDGQVGRGGSSNTRKGGLADEDSGSGSGSGLSISALRPGLRGASGAAGRSAARASDSGSLAPSSPLSALPDNGDNGVRGRDDARGRHSVQQRGGGSDSGSIRSSRSRRGDGARHGFGDLASEPSSGSGNNDKSGSISSSQGMQSVGGLQTWEMHRSGEEEEGEQRRVVAAAEDSEEDDPLAGLQVVRMGSSSSSSSSSGRENIMRFEDLGLAADVSAGAAASPFRGSVPAEDGDVEDDERYTPPESLATISADVDTDAGGSGADGLRGFVRELSLRRPGSSAHGSGSPEPWLQSSSRQRQTAEGAEEASVSSRSRKEGRGEAAASDATGASVGDAMATVARPPPLFVGRVPDPRVAAVGSPPLGGSSSLGAGSTVVEEEEDVLGGPRRSLRGPSGWHLPTVESEQSSPSLGRSHHRTAGVEEAASPDGPQDLSLSQSGPLGVSSPIAPAWATSSPDRLGGRGVGGPWVGRMTADSLQYSRDSDLSEEFIPSGQAMQRSLREQPVFRPLMPYNATPRISIAADNNTSSSSSPVPAFTVRGSSISAAASSPAATATADPHATAPAFLASASSPIHNDYPQSPQPPQHQVETLAPVSPAVAAAAAPPPPSRSFAATQTDVYTEVVDLDPIPRPGTVKLRTVGMQWGTLNEVSTQVSYDTASERLSEAAQPLAPDDVSTALPPHLRLQLQHHLAQQQQLYGPFTKRGAAAAAMGPPSLLQAGADALLGGVAPLSGIGPGFGILSLAFHSVKTAALLEQLERSLSSAAAAASLPPQLQQQQQGTAPYGYLHPYGMGTPMMVPGGGMPYSPYGMQTPPPPPFQQGWWPAGAAAASQPQQQQPQTSGQAAAAAYAAAAAAAAAATATSASGTGTEPGTATAGAAATPLQPVPPPLLQPSLSSPAQLSPRSPSMAGLTAAAAASTPRTSGGPPGGGAWATPPAVGIPGSGRSASPLPLTSPSRLRSVSTPAGALPAAAAAVTNSMLAQANSSVSGSGGAGGVGGTSGSLGGGTTSVPGSALPYGPAVTASHSAGDVSYRRVSTGSGMIPGPRGAPSTWSGAPHAAAAAGGGGAAAVHYPMSVASMRSASSLDYTADFCEEEEEEEQHHEYRGAAAAARREASGVIDEVDEEEEQEEEVEEDDIPEEEIEVEESIPEEEPAGGSGGGGGRGGSSDSADYSYSEDFEVESVAAPSRTASFMRRSSMAGSFSRGKLNTALSGTSFSGRSFMRRSSIRVPHLTPISASSEGGSREEEEEGGTPAAGRSLNRLGSIIKSSSGFKRTASISITMADDPLAPNQMARILPTAYNTTSGGGAPPGAAAAAGSGTSPTGRALSSGGAAGGSVSRRRNSASEAAAAAAATSTATAAASTAPGGQQQAQQQQEPGSGATHGSPAPPPAGAYPPGYYYPYPPYPPYPAPYPYGLTPPPYGMPYPPPPPPPMQPTAAATPANVASVLQYLPPPIPVPSSMYFYPPQAHPPVAAPSAGAEGPSSAAAATPAAAAAAHAALHGGAFATAAGPYPHPHHHVTFADGTAPHSSSGAAASMPGGKGPNPTGAAAAAATPSFPPSAGPGAWSAPAAVPGHASAGLAHGPPHVPPAVGGYGGGMGVPLPPGYAGLSLGLGGGGFGLGSTPLFSAQSTLQRFGSVLSSGAFPGLDPATVRSIRSDLVKTAAAVSGQIGYEDIVAEAGAADEYRAQLARVRARLAAARASLPSVVPSQDKVVLLRTTAVSVQSAVAVAAAGGQQAQVAGVSSSTAGGSRILGVSTPAPGSYRYTTLEDTRRLIEATRPYSVVGVS</sequence>
<feature type="region of interest" description="Disordered" evidence="1">
    <location>
        <begin position="1369"/>
        <end position="1388"/>
    </location>
</feature>
<feature type="compositionally biased region" description="Polar residues" evidence="1">
    <location>
        <begin position="83"/>
        <end position="97"/>
    </location>
</feature>
<proteinExistence type="predicted"/>
<feature type="compositionally biased region" description="Low complexity" evidence="1">
    <location>
        <begin position="2324"/>
        <end position="2353"/>
    </location>
</feature>
<feature type="compositionally biased region" description="Low complexity" evidence="1">
    <location>
        <begin position="722"/>
        <end position="732"/>
    </location>
</feature>
<evidence type="ECO:0000256" key="1">
    <source>
        <dbReference type="SAM" id="MobiDB-lite"/>
    </source>
</evidence>
<feature type="compositionally biased region" description="Low complexity" evidence="1">
    <location>
        <begin position="924"/>
        <end position="947"/>
    </location>
</feature>
<feature type="compositionally biased region" description="Low complexity" evidence="1">
    <location>
        <begin position="62"/>
        <end position="71"/>
    </location>
</feature>
<feature type="compositionally biased region" description="Basic and acidic residues" evidence="1">
    <location>
        <begin position="1897"/>
        <end position="1913"/>
    </location>
</feature>
<feature type="compositionally biased region" description="Low complexity" evidence="1">
    <location>
        <begin position="644"/>
        <end position="673"/>
    </location>
</feature>
<feature type="compositionally biased region" description="Low complexity" evidence="1">
    <location>
        <begin position="1183"/>
        <end position="1195"/>
    </location>
</feature>
<protein>
    <submittedName>
        <fullName evidence="2">Uncharacterized protein</fullName>
    </submittedName>
</protein>
<feature type="region of interest" description="Disordered" evidence="1">
    <location>
        <begin position="1019"/>
        <end position="1270"/>
    </location>
</feature>
<feature type="compositionally biased region" description="Gly residues" evidence="1">
    <location>
        <begin position="549"/>
        <end position="569"/>
    </location>
</feature>
<feature type="region of interest" description="Disordered" evidence="1">
    <location>
        <begin position="2099"/>
        <end position="2188"/>
    </location>
</feature>
<feature type="compositionally biased region" description="Low complexity" evidence="1">
    <location>
        <begin position="1661"/>
        <end position="1681"/>
    </location>
</feature>
<feature type="compositionally biased region" description="Polar residues" evidence="1">
    <location>
        <begin position="1092"/>
        <end position="1101"/>
    </location>
</feature>
<feature type="compositionally biased region" description="Polar residues" evidence="1">
    <location>
        <begin position="1369"/>
        <end position="1378"/>
    </location>
</feature>
<feature type="compositionally biased region" description="Low complexity" evidence="1">
    <location>
        <begin position="534"/>
        <end position="548"/>
    </location>
</feature>
<organism evidence="2 3">
    <name type="scientific">Astrephomene gubernaculifera</name>
    <dbReference type="NCBI Taxonomy" id="47775"/>
    <lineage>
        <taxon>Eukaryota</taxon>
        <taxon>Viridiplantae</taxon>
        <taxon>Chlorophyta</taxon>
        <taxon>core chlorophytes</taxon>
        <taxon>Chlorophyceae</taxon>
        <taxon>CS clade</taxon>
        <taxon>Chlamydomonadales</taxon>
        <taxon>Astrephomenaceae</taxon>
        <taxon>Astrephomene</taxon>
    </lineage>
</organism>
<feature type="compositionally biased region" description="Low complexity" evidence="1">
    <location>
        <begin position="830"/>
        <end position="875"/>
    </location>
</feature>
<feature type="compositionally biased region" description="Low complexity" evidence="1">
    <location>
        <begin position="1159"/>
        <end position="1173"/>
    </location>
</feature>
<evidence type="ECO:0000313" key="2">
    <source>
        <dbReference type="EMBL" id="GFR45551.1"/>
    </source>
</evidence>
<feature type="region of interest" description="Disordered" evidence="1">
    <location>
        <begin position="606"/>
        <end position="625"/>
    </location>
</feature>
<gene>
    <name evidence="2" type="ORF">Agub_g6945</name>
</gene>
<feature type="region of interest" description="Disordered" evidence="1">
    <location>
        <begin position="1"/>
        <end position="246"/>
    </location>
</feature>
<feature type="compositionally biased region" description="Polar residues" evidence="1">
    <location>
        <begin position="225"/>
        <end position="245"/>
    </location>
</feature>
<feature type="compositionally biased region" description="Low complexity" evidence="1">
    <location>
        <begin position="2360"/>
        <end position="2369"/>
    </location>
</feature>
<feature type="compositionally biased region" description="Low complexity" evidence="1">
    <location>
        <begin position="1617"/>
        <end position="1640"/>
    </location>
</feature>
<feature type="compositionally biased region" description="Low complexity" evidence="1">
    <location>
        <begin position="491"/>
        <end position="507"/>
    </location>
</feature>
<feature type="compositionally biased region" description="Low complexity" evidence="1">
    <location>
        <begin position="754"/>
        <end position="771"/>
    </location>
</feature>
<feature type="compositionally biased region" description="Low complexity" evidence="1">
    <location>
        <begin position="134"/>
        <end position="156"/>
    </location>
</feature>
<feature type="region of interest" description="Disordered" evidence="1">
    <location>
        <begin position="1835"/>
        <end position="1860"/>
    </location>
</feature>
<feature type="compositionally biased region" description="Low complexity" evidence="1">
    <location>
        <begin position="1690"/>
        <end position="1722"/>
    </location>
</feature>